<dbReference type="EMBL" id="CAJVPY010018051">
    <property type="protein sequence ID" value="CAG8765072.1"/>
    <property type="molecule type" value="Genomic_DNA"/>
</dbReference>
<dbReference type="AlphaFoldDB" id="A0A9N9NX80"/>
<sequence length="190" mass="21680">MFVNILVKGKILVKVLIDTTSKYNTISKHLFNKLESNHGLEGIVGDDLIGEEIKGLDLQFRIKRKWQSLGDTELIDFQIYKNPSFDQVLGQDWLWMCEAKINFGHSPKTCVRHAKIVIDGMSIPLIEENSNKASSSKNNLSHSETEIDKPDLNLEKFIDMFKKLSIETNLFSSDSESTGSDWYDLDLKKP</sequence>
<accession>A0A9N9NX80</accession>
<dbReference type="Proteomes" id="UP000789405">
    <property type="component" value="Unassembled WGS sequence"/>
</dbReference>
<dbReference type="OrthoDB" id="2434948at2759"/>
<evidence type="ECO:0000313" key="2">
    <source>
        <dbReference type="Proteomes" id="UP000789405"/>
    </source>
</evidence>
<organism evidence="1 2">
    <name type="scientific">Dentiscutata erythropus</name>
    <dbReference type="NCBI Taxonomy" id="1348616"/>
    <lineage>
        <taxon>Eukaryota</taxon>
        <taxon>Fungi</taxon>
        <taxon>Fungi incertae sedis</taxon>
        <taxon>Mucoromycota</taxon>
        <taxon>Glomeromycotina</taxon>
        <taxon>Glomeromycetes</taxon>
        <taxon>Diversisporales</taxon>
        <taxon>Gigasporaceae</taxon>
        <taxon>Dentiscutata</taxon>
    </lineage>
</organism>
<evidence type="ECO:0000313" key="1">
    <source>
        <dbReference type="EMBL" id="CAG8765072.1"/>
    </source>
</evidence>
<gene>
    <name evidence="1" type="ORF">DERYTH_LOCUS18163</name>
</gene>
<proteinExistence type="predicted"/>
<dbReference type="Gene3D" id="2.40.70.10">
    <property type="entry name" value="Acid Proteases"/>
    <property type="match status" value="1"/>
</dbReference>
<dbReference type="InterPro" id="IPR021109">
    <property type="entry name" value="Peptidase_aspartic_dom_sf"/>
</dbReference>
<comment type="caution">
    <text evidence="1">The sequence shown here is derived from an EMBL/GenBank/DDBJ whole genome shotgun (WGS) entry which is preliminary data.</text>
</comment>
<name>A0A9N9NX80_9GLOM</name>
<keyword evidence="2" id="KW-1185">Reference proteome</keyword>
<protein>
    <submittedName>
        <fullName evidence="1">2302_t:CDS:1</fullName>
    </submittedName>
</protein>
<reference evidence="1" key="1">
    <citation type="submission" date="2021-06" db="EMBL/GenBank/DDBJ databases">
        <authorList>
            <person name="Kallberg Y."/>
            <person name="Tangrot J."/>
            <person name="Rosling A."/>
        </authorList>
    </citation>
    <scope>NUCLEOTIDE SEQUENCE</scope>
    <source>
        <strain evidence="1">MA453B</strain>
    </source>
</reference>